<feature type="domain" description="Pyridine nucleotide-disulphide oxidoreductase dimerisation" evidence="4">
    <location>
        <begin position="338"/>
        <end position="438"/>
    </location>
</feature>
<dbReference type="InterPro" id="IPR004099">
    <property type="entry name" value="Pyr_nucl-diS_OxRdtase_dimer"/>
</dbReference>
<dbReference type="GO" id="GO:0016491">
    <property type="term" value="F:oxidoreductase activity"/>
    <property type="evidence" value="ECO:0007669"/>
    <property type="project" value="InterPro"/>
</dbReference>
<dbReference type="EMBL" id="BPUB01000002">
    <property type="protein sequence ID" value="GJG59503.1"/>
    <property type="molecule type" value="Genomic_DNA"/>
</dbReference>
<dbReference type="GeneID" id="72466454"/>
<comment type="caution">
    <text evidence="6">The sequence shown here is derived from an EMBL/GenBank/DDBJ whole genome shotgun (WGS) entry which is preliminary data.</text>
</comment>
<feature type="domain" description="FAD/NAD(P)-binding" evidence="5">
    <location>
        <begin position="9"/>
        <end position="315"/>
    </location>
</feature>
<keyword evidence="2" id="KW-0285">Flavoprotein</keyword>
<dbReference type="InterPro" id="IPR036188">
    <property type="entry name" value="FAD/NAD-bd_sf"/>
</dbReference>
<dbReference type="RefSeq" id="WP_223928732.1">
    <property type="nucleotide sequence ID" value="NZ_BPTU01000002.1"/>
</dbReference>
<evidence type="ECO:0000256" key="1">
    <source>
        <dbReference type="ARBA" id="ARBA00001974"/>
    </source>
</evidence>
<dbReference type="PRINTS" id="PR00411">
    <property type="entry name" value="PNDRDTASEI"/>
</dbReference>
<evidence type="ECO:0000313" key="6">
    <source>
        <dbReference type="EMBL" id="GJG59503.1"/>
    </source>
</evidence>
<dbReference type="SUPFAM" id="SSF51905">
    <property type="entry name" value="FAD/NAD(P)-binding domain"/>
    <property type="match status" value="1"/>
</dbReference>
<evidence type="ECO:0000256" key="3">
    <source>
        <dbReference type="ARBA" id="ARBA00022827"/>
    </source>
</evidence>
<organism evidence="6 7">
    <name type="scientific">Prevotella lacticifex</name>
    <dbReference type="NCBI Taxonomy" id="2854755"/>
    <lineage>
        <taxon>Bacteria</taxon>
        <taxon>Pseudomonadati</taxon>
        <taxon>Bacteroidota</taxon>
        <taxon>Bacteroidia</taxon>
        <taxon>Bacteroidales</taxon>
        <taxon>Prevotellaceae</taxon>
        <taxon>Prevotella</taxon>
    </lineage>
</organism>
<evidence type="ECO:0000259" key="4">
    <source>
        <dbReference type="Pfam" id="PF02852"/>
    </source>
</evidence>
<name>A0A9R1CBD7_9BACT</name>
<dbReference type="PRINTS" id="PR00368">
    <property type="entry name" value="FADPNR"/>
</dbReference>
<dbReference type="InterPro" id="IPR016156">
    <property type="entry name" value="FAD/NAD-linked_Rdtase_dimer_sf"/>
</dbReference>
<dbReference type="SUPFAM" id="SSF55424">
    <property type="entry name" value="FAD/NAD-linked reductases, dimerisation (C-terminal) domain"/>
    <property type="match status" value="1"/>
</dbReference>
<reference evidence="6" key="1">
    <citation type="journal article" date="2022" name="Int. J. Syst. Evol. Microbiol.">
        <title>Prevotella lacticifex sp. nov., isolated from the rumen of cows.</title>
        <authorList>
            <person name="Shinkai T."/>
            <person name="Ikeyama N."/>
            <person name="Kumagai M."/>
            <person name="Ohmori H."/>
            <person name="Sakamoto M."/>
            <person name="Ohkuma M."/>
            <person name="Mitsumori M."/>
        </authorList>
    </citation>
    <scope>NUCLEOTIDE SEQUENCE</scope>
    <source>
        <strain evidence="6">R5076</strain>
    </source>
</reference>
<sequence length="450" mass="49778">MSNYDFYAIFVGCGHGCDLAARVLAKAGKRVAAIERDLWMGTCTNYGCNAKILLDGPFELTTAMENYLSLGIFDKVPQVNWEKLMQYKIPYIEAYKPVTKALMEESGCACIHGHGKLKDAHTVVVDGKEYTAEYIVLGPGQRDNKLDIPGKEYIHGSRDMLSIEQMPKRIVFIGAGIISMEFASMAVDMGREVTIIDHGDHALKAYPREYVDEVVALMEKKGARFKYCEDVCAIEKTATGLMVKAKSGLEVEADYVLEATGRPVNYENLGLEALGIEAGPRGIKVDDHLRTAVKNIFATGDAIDKRIPKLTPTALFESQYIADLLLGKTDKPICYPAVPNLVFTFPRIAQVGVGLDEARKNNKYRVADVPYGQFFLFNTHNEATAKLAFIFDKESNLLVGAAAVGSDAGAWIDVLSLVIFNKMTREQFAHYIYAFPTTTCGPLMLLSQMW</sequence>
<keyword evidence="7" id="KW-1185">Reference proteome</keyword>
<dbReference type="AlphaFoldDB" id="A0A9R1CBD7"/>
<dbReference type="Pfam" id="PF02852">
    <property type="entry name" value="Pyr_redox_dim"/>
    <property type="match status" value="1"/>
</dbReference>
<dbReference type="Proteomes" id="UP000825483">
    <property type="component" value="Unassembled WGS sequence"/>
</dbReference>
<dbReference type="PANTHER" id="PTHR43014:SF5">
    <property type="entry name" value="GLUTATHIONE REDUCTASE (NADPH)"/>
    <property type="match status" value="1"/>
</dbReference>
<protein>
    <submittedName>
        <fullName evidence="6">Pyridine nucleotide-disulfide oxidoreductase</fullName>
    </submittedName>
</protein>
<evidence type="ECO:0000313" key="7">
    <source>
        <dbReference type="Proteomes" id="UP000825483"/>
    </source>
</evidence>
<gene>
    <name evidence="6" type="primary">gshR3</name>
    <name evidence="6" type="ORF">PRLR5076_23540</name>
</gene>
<dbReference type="PANTHER" id="PTHR43014">
    <property type="entry name" value="MERCURIC REDUCTASE"/>
    <property type="match status" value="1"/>
</dbReference>
<dbReference type="InterPro" id="IPR023753">
    <property type="entry name" value="FAD/NAD-binding_dom"/>
</dbReference>
<accession>A0A9R1CBD7</accession>
<keyword evidence="3" id="KW-0274">FAD</keyword>
<dbReference type="Gene3D" id="3.50.50.60">
    <property type="entry name" value="FAD/NAD(P)-binding domain"/>
    <property type="match status" value="2"/>
</dbReference>
<comment type="cofactor">
    <cofactor evidence="1">
        <name>FAD</name>
        <dbReference type="ChEBI" id="CHEBI:57692"/>
    </cofactor>
</comment>
<proteinExistence type="predicted"/>
<evidence type="ECO:0000259" key="5">
    <source>
        <dbReference type="Pfam" id="PF07992"/>
    </source>
</evidence>
<dbReference type="Gene3D" id="3.30.390.30">
    <property type="match status" value="1"/>
</dbReference>
<evidence type="ECO:0000256" key="2">
    <source>
        <dbReference type="ARBA" id="ARBA00022630"/>
    </source>
</evidence>
<dbReference type="Pfam" id="PF07992">
    <property type="entry name" value="Pyr_redox_2"/>
    <property type="match status" value="1"/>
</dbReference>